<dbReference type="HOGENOM" id="CLU_019760_0_0_1"/>
<keyword evidence="5 11" id="KW-0863">Zinc-finger</keyword>
<keyword evidence="10" id="KW-0539">Nucleus</keyword>
<dbReference type="PhylomeDB" id="T1J7D9"/>
<evidence type="ECO:0000256" key="7">
    <source>
        <dbReference type="ARBA" id="ARBA00023015"/>
    </source>
</evidence>
<evidence type="ECO:0000256" key="9">
    <source>
        <dbReference type="ARBA" id="ARBA00023163"/>
    </source>
</evidence>
<dbReference type="GO" id="GO:0005634">
    <property type="term" value="C:nucleus"/>
    <property type="evidence" value="ECO:0007669"/>
    <property type="project" value="UniProtKB-SubCell"/>
</dbReference>
<keyword evidence="6" id="KW-0862">Zinc</keyword>
<evidence type="ECO:0000256" key="8">
    <source>
        <dbReference type="ARBA" id="ARBA00023125"/>
    </source>
</evidence>
<feature type="domain" description="C2H2-type" evidence="13">
    <location>
        <begin position="719"/>
        <end position="742"/>
    </location>
</feature>
<protein>
    <recommendedName>
        <fullName evidence="13">C2H2-type domain-containing protein</fullName>
    </recommendedName>
</protein>
<evidence type="ECO:0000313" key="15">
    <source>
        <dbReference type="Proteomes" id="UP000014500"/>
    </source>
</evidence>
<feature type="domain" description="C2H2-type" evidence="13">
    <location>
        <begin position="424"/>
        <end position="447"/>
    </location>
</feature>
<evidence type="ECO:0000256" key="12">
    <source>
        <dbReference type="SAM" id="MobiDB-lite"/>
    </source>
</evidence>
<reference evidence="14" key="2">
    <citation type="submission" date="2015-02" db="UniProtKB">
        <authorList>
            <consortium name="EnsemblMetazoa"/>
        </authorList>
    </citation>
    <scope>IDENTIFICATION</scope>
</reference>
<feature type="domain" description="C2H2-type" evidence="13">
    <location>
        <begin position="174"/>
        <end position="192"/>
    </location>
</feature>
<dbReference type="InterPro" id="IPR057356">
    <property type="entry name" value="Znf-C2H2_ZNF592"/>
</dbReference>
<dbReference type="Pfam" id="PF25412">
    <property type="entry name" value="zf-C2H2_ZNF592"/>
    <property type="match status" value="1"/>
</dbReference>
<feature type="compositionally biased region" description="Low complexity" evidence="12">
    <location>
        <begin position="81"/>
        <end position="92"/>
    </location>
</feature>
<dbReference type="Gene3D" id="3.30.160.60">
    <property type="entry name" value="Classic Zinc Finger"/>
    <property type="match status" value="6"/>
</dbReference>
<dbReference type="eggNOG" id="KOG1721">
    <property type="taxonomic scope" value="Eukaryota"/>
</dbReference>
<dbReference type="InterPro" id="IPR013087">
    <property type="entry name" value="Znf_C2H2_type"/>
</dbReference>
<evidence type="ECO:0000256" key="1">
    <source>
        <dbReference type="ARBA" id="ARBA00003767"/>
    </source>
</evidence>
<dbReference type="STRING" id="126957.T1J7D9"/>
<proteinExistence type="predicted"/>
<feature type="domain" description="C2H2-type" evidence="13">
    <location>
        <begin position="335"/>
        <end position="362"/>
    </location>
</feature>
<feature type="domain" description="C2H2-type" evidence="13">
    <location>
        <begin position="522"/>
        <end position="550"/>
    </location>
</feature>
<dbReference type="AlphaFoldDB" id="T1J7D9"/>
<keyword evidence="3" id="KW-0479">Metal-binding</keyword>
<feature type="compositionally biased region" description="Basic residues" evidence="12">
    <location>
        <begin position="542"/>
        <end position="555"/>
    </location>
</feature>
<comment type="function">
    <text evidence="1">May be involved in transcriptional regulation.</text>
</comment>
<name>T1J7D9_STRMM</name>
<evidence type="ECO:0000313" key="14">
    <source>
        <dbReference type="EnsemblMetazoa" id="SMAR009580-PA"/>
    </source>
</evidence>
<evidence type="ECO:0000256" key="2">
    <source>
        <dbReference type="ARBA" id="ARBA00004123"/>
    </source>
</evidence>
<accession>T1J7D9</accession>
<evidence type="ECO:0000256" key="3">
    <source>
        <dbReference type="ARBA" id="ARBA00022723"/>
    </source>
</evidence>
<keyword evidence="8" id="KW-0238">DNA-binding</keyword>
<dbReference type="GO" id="GO:0003677">
    <property type="term" value="F:DNA binding"/>
    <property type="evidence" value="ECO:0007669"/>
    <property type="project" value="UniProtKB-KW"/>
</dbReference>
<feature type="region of interest" description="Disordered" evidence="12">
    <location>
        <begin position="542"/>
        <end position="576"/>
    </location>
</feature>
<keyword evidence="9" id="KW-0804">Transcription</keyword>
<keyword evidence="4" id="KW-0677">Repeat</keyword>
<dbReference type="SUPFAM" id="SSF57667">
    <property type="entry name" value="beta-beta-alpha zinc fingers"/>
    <property type="match status" value="2"/>
</dbReference>
<feature type="domain" description="C2H2-type" evidence="13">
    <location>
        <begin position="492"/>
        <end position="515"/>
    </location>
</feature>
<dbReference type="InterPro" id="IPR045914">
    <property type="entry name" value="Zn532-like"/>
</dbReference>
<feature type="region of interest" description="Disordered" evidence="12">
    <location>
        <begin position="62"/>
        <end position="114"/>
    </location>
</feature>
<evidence type="ECO:0000256" key="5">
    <source>
        <dbReference type="ARBA" id="ARBA00022771"/>
    </source>
</evidence>
<dbReference type="PROSITE" id="PS50157">
    <property type="entry name" value="ZINC_FINGER_C2H2_2"/>
    <property type="match status" value="9"/>
</dbReference>
<feature type="domain" description="C2H2-type" evidence="13">
    <location>
        <begin position="458"/>
        <end position="485"/>
    </location>
</feature>
<keyword evidence="15" id="KW-1185">Reference proteome</keyword>
<feature type="compositionally biased region" description="Basic and acidic residues" evidence="12">
    <location>
        <begin position="561"/>
        <end position="576"/>
    </location>
</feature>
<evidence type="ECO:0000256" key="10">
    <source>
        <dbReference type="ARBA" id="ARBA00023242"/>
    </source>
</evidence>
<dbReference type="Proteomes" id="UP000014500">
    <property type="component" value="Unassembled WGS sequence"/>
</dbReference>
<reference evidence="15" key="1">
    <citation type="submission" date="2011-05" db="EMBL/GenBank/DDBJ databases">
        <authorList>
            <person name="Richards S.R."/>
            <person name="Qu J."/>
            <person name="Jiang H."/>
            <person name="Jhangiani S.N."/>
            <person name="Agravi P."/>
            <person name="Goodspeed R."/>
            <person name="Gross S."/>
            <person name="Mandapat C."/>
            <person name="Jackson L."/>
            <person name="Mathew T."/>
            <person name="Pu L."/>
            <person name="Thornton R."/>
            <person name="Saada N."/>
            <person name="Wilczek-Boney K.B."/>
            <person name="Lee S."/>
            <person name="Kovar C."/>
            <person name="Wu Y."/>
            <person name="Scherer S.E."/>
            <person name="Worley K.C."/>
            <person name="Muzny D.M."/>
            <person name="Gibbs R."/>
        </authorList>
    </citation>
    <scope>NUCLEOTIDE SEQUENCE</scope>
    <source>
        <strain evidence="15">Brora</strain>
    </source>
</reference>
<sequence>MNVLFLAFHHNMAQDVRTPDFDDLLAAFDIPDVPSISVKEEPANDAIQSSKSNHSCTKTTMVFKGKDEKSSQFPTSKLTLGTGTNTNTSTNPNPNPNPNPSRIRPLTLPTNSSSRPKLLLENMMKTASVSKIRLQLEMPDADMTYQLSTNVLPPYIPEGPPPDKFKMPIPFDGFKCLDCGDQFLLESSLKQHLDRRSVYISLNCETCHTLFKYYNRCNLLNHVRNHRDKNEACDVRKADVAPLPRELMNTIPLNSAKVKGIVNGSGSGTMFSHLATCNVANANLTRFTESETIVQRERETKNSKLRCSECCQFFASPSSLSDHFSRSQNMPLATSQCTKCNMTCPSKCSLSAHQRIHLQSPPFTCPECGSHATDNWSSFQQHLSILCLHYSRSIGYKCSICSLLHLDGESLRQHIIDVHSEVYFKCQACPMAFKAGNTFEAHKKTSHLTMDVECKMIFKCPLCDTVFHSGGQLDEHLDIHIKEQIRATKFVFKCLECAKLMDNKAALGEHVEQVHPQLARTKCCNLCGLLFDSKDTLMTHTKQLHHNHNKSKSKSKNNNNNHREEKEKEKEKEKKNSANSLITFACSSCDTSYYNLKSLLRHERAMHNCDGRPKKYVCWICKEHCFTNRTLLEKHVKLVHANEEICDAGVSGSGPSRPSIKMKIPRPKEDVNALPQKQLKICGGDEGGTYTCFKCDYITKFRSDFMQHIGAHKTDRSSLQCCECGACFVVAPALRKHLAVVHRVKDVDGYMGKEKENADDSCQFQSDSALHINGANGLECSVCFNSFSTELSLKTHLRTHGMAFIKSKTNENSSNC</sequence>
<dbReference type="EnsemblMetazoa" id="SMAR009580-RA">
    <property type="protein sequence ID" value="SMAR009580-PA"/>
    <property type="gene ID" value="SMAR009580"/>
</dbReference>
<keyword evidence="7" id="KW-0805">Transcription regulation</keyword>
<dbReference type="PANTHER" id="PTHR47222">
    <property type="entry name" value="ZINC FINGER PROTEIN 532-RELATED"/>
    <property type="match status" value="1"/>
</dbReference>
<dbReference type="PANTHER" id="PTHR47222:SF5">
    <property type="entry name" value="LOW QUALITY PROTEIN: ZINC FINGER PROTEIN 532-LIKE"/>
    <property type="match status" value="1"/>
</dbReference>
<evidence type="ECO:0000256" key="4">
    <source>
        <dbReference type="ARBA" id="ARBA00022737"/>
    </source>
</evidence>
<evidence type="ECO:0000259" key="13">
    <source>
        <dbReference type="PROSITE" id="PS50157"/>
    </source>
</evidence>
<comment type="subcellular location">
    <subcellularLocation>
        <location evidence="2">Nucleus</location>
    </subcellularLocation>
</comment>
<dbReference type="GO" id="GO:0008270">
    <property type="term" value="F:zinc ion binding"/>
    <property type="evidence" value="ECO:0007669"/>
    <property type="project" value="UniProtKB-KW"/>
</dbReference>
<organism evidence="14 15">
    <name type="scientific">Strigamia maritima</name>
    <name type="common">European centipede</name>
    <name type="synonym">Geophilus maritimus</name>
    <dbReference type="NCBI Taxonomy" id="126957"/>
    <lineage>
        <taxon>Eukaryota</taxon>
        <taxon>Metazoa</taxon>
        <taxon>Ecdysozoa</taxon>
        <taxon>Arthropoda</taxon>
        <taxon>Myriapoda</taxon>
        <taxon>Chilopoda</taxon>
        <taxon>Pleurostigmophora</taxon>
        <taxon>Geophilomorpha</taxon>
        <taxon>Linotaeniidae</taxon>
        <taxon>Strigamia</taxon>
    </lineage>
</organism>
<dbReference type="InterPro" id="IPR041697">
    <property type="entry name" value="Znf-C2H2_11"/>
</dbReference>
<dbReference type="PROSITE" id="PS00028">
    <property type="entry name" value="ZINC_FINGER_C2H2_1"/>
    <property type="match status" value="7"/>
</dbReference>
<feature type="domain" description="C2H2-type" evidence="13">
    <location>
        <begin position="778"/>
        <end position="800"/>
    </location>
</feature>
<dbReference type="OMA" id="HIRSHAF"/>
<dbReference type="Pfam" id="PF16622">
    <property type="entry name" value="zf-C2H2_11"/>
    <property type="match status" value="1"/>
</dbReference>
<dbReference type="EMBL" id="AFFK01021857">
    <property type="status" value="NOT_ANNOTATED_CDS"/>
    <property type="molecule type" value="Genomic_DNA"/>
</dbReference>
<feature type="domain" description="C2H2-type" evidence="13">
    <location>
        <begin position="584"/>
        <end position="612"/>
    </location>
</feature>
<evidence type="ECO:0000256" key="6">
    <source>
        <dbReference type="ARBA" id="ARBA00022833"/>
    </source>
</evidence>
<dbReference type="InterPro" id="IPR036236">
    <property type="entry name" value="Znf_C2H2_sf"/>
</dbReference>
<dbReference type="SMART" id="SM00355">
    <property type="entry name" value="ZnF_C2H2"/>
    <property type="match status" value="15"/>
</dbReference>
<evidence type="ECO:0000256" key="11">
    <source>
        <dbReference type="PROSITE-ProRule" id="PRU00042"/>
    </source>
</evidence>